<accession>A0A0F9KLK3</accession>
<evidence type="ECO:0000313" key="1">
    <source>
        <dbReference type="EMBL" id="KKM82813.1"/>
    </source>
</evidence>
<reference evidence="1" key="1">
    <citation type="journal article" date="2015" name="Nature">
        <title>Complex archaea that bridge the gap between prokaryotes and eukaryotes.</title>
        <authorList>
            <person name="Spang A."/>
            <person name="Saw J.H."/>
            <person name="Jorgensen S.L."/>
            <person name="Zaremba-Niedzwiedzka K."/>
            <person name="Martijn J."/>
            <person name="Lind A.E."/>
            <person name="van Eijk R."/>
            <person name="Schleper C."/>
            <person name="Guy L."/>
            <person name="Ettema T.J."/>
        </authorList>
    </citation>
    <scope>NUCLEOTIDE SEQUENCE</scope>
</reference>
<comment type="caution">
    <text evidence="1">The sequence shown here is derived from an EMBL/GenBank/DDBJ whole genome shotgun (WGS) entry which is preliminary data.</text>
</comment>
<dbReference type="EMBL" id="LAZR01007803">
    <property type="protein sequence ID" value="KKM82813.1"/>
    <property type="molecule type" value="Genomic_DNA"/>
</dbReference>
<organism evidence="1">
    <name type="scientific">marine sediment metagenome</name>
    <dbReference type="NCBI Taxonomy" id="412755"/>
    <lineage>
        <taxon>unclassified sequences</taxon>
        <taxon>metagenomes</taxon>
        <taxon>ecological metagenomes</taxon>
    </lineage>
</organism>
<dbReference type="AlphaFoldDB" id="A0A0F9KLK3"/>
<gene>
    <name evidence="1" type="ORF">LCGC14_1315650</name>
</gene>
<name>A0A0F9KLK3_9ZZZZ</name>
<sequence>MKVKDLIKYLQQEGINKNAIVWLGTDFTYWDFSGINTDDKGDIVLDVAGGDKEA</sequence>
<protein>
    <submittedName>
        <fullName evidence="1">Uncharacterized protein</fullName>
    </submittedName>
</protein>
<proteinExistence type="predicted"/>